<sequence length="85" mass="9746">MISTYLKIQHLLYMMNAPADCSPEEMMLNEDIIADVLIRANSMGIPIDNDTVLIIMNYMGMDNFNQMAYENGILLRDFNVSMSFD</sequence>
<dbReference type="Proteomes" id="UP000241346">
    <property type="component" value="Unassembled WGS sequence"/>
</dbReference>
<gene>
    <name evidence="1" type="ORF">C9J01_01775</name>
</gene>
<comment type="caution">
    <text evidence="1">The sequence shown here is derived from an EMBL/GenBank/DDBJ whole genome shotgun (WGS) entry which is preliminary data.</text>
</comment>
<name>A0A2T3NJW9_9GAMM</name>
<organism evidence="1 2">
    <name type="scientific">Photobacterium rosenbergii</name>
    <dbReference type="NCBI Taxonomy" id="294936"/>
    <lineage>
        <taxon>Bacteria</taxon>
        <taxon>Pseudomonadati</taxon>
        <taxon>Pseudomonadota</taxon>
        <taxon>Gammaproteobacteria</taxon>
        <taxon>Vibrionales</taxon>
        <taxon>Vibrionaceae</taxon>
        <taxon>Photobacterium</taxon>
    </lineage>
</organism>
<accession>A0A2T3NJW9</accession>
<proteinExistence type="predicted"/>
<protein>
    <submittedName>
        <fullName evidence="1">Uncharacterized protein</fullName>
    </submittedName>
</protein>
<dbReference type="EMBL" id="PYMB01000001">
    <property type="protein sequence ID" value="PSW15770.1"/>
    <property type="molecule type" value="Genomic_DNA"/>
</dbReference>
<evidence type="ECO:0000313" key="1">
    <source>
        <dbReference type="EMBL" id="PSW15770.1"/>
    </source>
</evidence>
<dbReference type="RefSeq" id="WP_107296388.1">
    <property type="nucleotide sequence ID" value="NZ_PYMB01000001.1"/>
</dbReference>
<reference evidence="1 2" key="1">
    <citation type="submission" date="2018-03" db="EMBL/GenBank/DDBJ databases">
        <title>Whole genome sequencing of Histamine producing bacteria.</title>
        <authorList>
            <person name="Butler K."/>
        </authorList>
    </citation>
    <scope>NUCLEOTIDE SEQUENCE [LARGE SCALE GENOMIC DNA]</scope>
    <source>
        <strain evidence="1 2">DSM 19138</strain>
    </source>
</reference>
<evidence type="ECO:0000313" key="2">
    <source>
        <dbReference type="Proteomes" id="UP000241346"/>
    </source>
</evidence>
<dbReference type="AlphaFoldDB" id="A0A2T3NJW9"/>